<sequence length="290" mass="33224">MSVIAPMPINKKESECSCAPCKRFFKAALKEGSECIRQTSSARADGTAVLGNQSGLVRKGDRVVVHGKHAGVVKYVGLADDHIIAPEMHVGVHLYDNVYSTHNGVYKGKRFFFCPRGHGAMVKYSEISQLNPIPQTRPVLGNPMFPSYEAVKKRRKDRQQKIHEAEEKLRKEYEAKRRAQIERYSKSVPSPRISPRSTKASQLRMGQGEEKPRQPLQDEYDIAYRDYLNRQRRNQERLAFSESPEQIQLRQMKKVFGGDEKAQRMAETLRKLHQAYEEGKIVAMAERDTY</sequence>
<gene>
    <name evidence="4" type="primary">LOC101861117</name>
</gene>
<feature type="domain" description="CAP-Gly" evidence="2">
    <location>
        <begin position="59"/>
        <end position="128"/>
    </location>
</feature>
<protein>
    <submittedName>
        <fullName evidence="4">Dynactin subunit 1</fullName>
    </submittedName>
</protein>
<dbReference type="InterPro" id="IPR000938">
    <property type="entry name" value="CAP-Gly_domain"/>
</dbReference>
<dbReference type="InterPro" id="IPR036859">
    <property type="entry name" value="CAP-Gly_dom_sf"/>
</dbReference>
<dbReference type="Proteomes" id="UP000694888">
    <property type="component" value="Unplaced"/>
</dbReference>
<evidence type="ECO:0000259" key="2">
    <source>
        <dbReference type="SMART" id="SM01052"/>
    </source>
</evidence>
<organism evidence="3 4">
    <name type="scientific">Aplysia californica</name>
    <name type="common">California sea hare</name>
    <dbReference type="NCBI Taxonomy" id="6500"/>
    <lineage>
        <taxon>Eukaryota</taxon>
        <taxon>Metazoa</taxon>
        <taxon>Spiralia</taxon>
        <taxon>Lophotrochozoa</taxon>
        <taxon>Mollusca</taxon>
        <taxon>Gastropoda</taxon>
        <taxon>Heterobranchia</taxon>
        <taxon>Euthyneura</taxon>
        <taxon>Tectipleura</taxon>
        <taxon>Aplysiida</taxon>
        <taxon>Aplysioidea</taxon>
        <taxon>Aplysiidae</taxon>
        <taxon>Aplysia</taxon>
    </lineage>
</organism>
<evidence type="ECO:0000313" key="3">
    <source>
        <dbReference type="Proteomes" id="UP000694888"/>
    </source>
</evidence>
<feature type="region of interest" description="Disordered" evidence="1">
    <location>
        <begin position="178"/>
        <end position="218"/>
    </location>
</feature>
<dbReference type="Gene3D" id="2.30.30.190">
    <property type="entry name" value="CAP Gly-rich-like domain"/>
    <property type="match status" value="1"/>
</dbReference>
<dbReference type="SUPFAM" id="SSF74924">
    <property type="entry name" value="Cap-Gly domain"/>
    <property type="match status" value="1"/>
</dbReference>
<accession>A0ABM0JLE7</accession>
<dbReference type="GeneID" id="101861117"/>
<name>A0ABM0JLE7_APLCA</name>
<dbReference type="Pfam" id="PF01302">
    <property type="entry name" value="CAP_GLY"/>
    <property type="match status" value="1"/>
</dbReference>
<evidence type="ECO:0000313" key="4">
    <source>
        <dbReference type="RefSeq" id="XP_005096449.1"/>
    </source>
</evidence>
<dbReference type="RefSeq" id="XP_005096449.1">
    <property type="nucleotide sequence ID" value="XM_005096392.3"/>
</dbReference>
<dbReference type="SMART" id="SM01052">
    <property type="entry name" value="CAP_GLY"/>
    <property type="match status" value="1"/>
</dbReference>
<reference evidence="4" key="1">
    <citation type="submission" date="2025-08" db="UniProtKB">
        <authorList>
            <consortium name="RefSeq"/>
        </authorList>
    </citation>
    <scope>IDENTIFICATION</scope>
</reference>
<evidence type="ECO:0000256" key="1">
    <source>
        <dbReference type="SAM" id="MobiDB-lite"/>
    </source>
</evidence>
<proteinExistence type="predicted"/>
<keyword evidence="3" id="KW-1185">Reference proteome</keyword>